<organism evidence="13 14">
    <name type="scientific">Babesia microti (strain RI)</name>
    <dbReference type="NCBI Taxonomy" id="1133968"/>
    <lineage>
        <taxon>Eukaryota</taxon>
        <taxon>Sar</taxon>
        <taxon>Alveolata</taxon>
        <taxon>Apicomplexa</taxon>
        <taxon>Aconoidasida</taxon>
        <taxon>Piroplasmida</taxon>
        <taxon>Babesiidae</taxon>
        <taxon>Babesia</taxon>
    </lineage>
</organism>
<name>A0A1R4AC39_BABMR</name>
<protein>
    <submittedName>
        <fullName evidence="13">ABC transporter</fullName>
    </submittedName>
</protein>
<dbReference type="InterPro" id="IPR011527">
    <property type="entry name" value="ABC1_TM_dom"/>
</dbReference>
<evidence type="ECO:0000313" key="13">
    <source>
        <dbReference type="EMBL" id="SJK86566.1"/>
    </source>
</evidence>
<dbReference type="PANTHER" id="PTHR24221">
    <property type="entry name" value="ATP-BINDING CASSETTE SUB-FAMILY B"/>
    <property type="match status" value="1"/>
</dbReference>
<feature type="transmembrane region" description="Helical" evidence="10">
    <location>
        <begin position="328"/>
        <end position="347"/>
    </location>
</feature>
<evidence type="ECO:0000256" key="2">
    <source>
        <dbReference type="ARBA" id="ARBA00004651"/>
    </source>
</evidence>
<keyword evidence="5 10" id="KW-0812">Transmembrane</keyword>
<dbReference type="GeneID" id="24425319"/>
<dbReference type="PROSITE" id="PS50893">
    <property type="entry name" value="ABC_TRANSPORTER_2"/>
    <property type="match status" value="1"/>
</dbReference>
<evidence type="ECO:0000256" key="1">
    <source>
        <dbReference type="ARBA" id="ARBA00004225"/>
    </source>
</evidence>
<evidence type="ECO:0000259" key="12">
    <source>
        <dbReference type="PROSITE" id="PS50929"/>
    </source>
</evidence>
<dbReference type="SUPFAM" id="SSF90123">
    <property type="entry name" value="ABC transporter transmembrane region"/>
    <property type="match status" value="1"/>
</dbReference>
<dbReference type="InterPro" id="IPR027417">
    <property type="entry name" value="P-loop_NTPase"/>
</dbReference>
<dbReference type="InterPro" id="IPR036640">
    <property type="entry name" value="ABC1_TM_sf"/>
</dbReference>
<reference evidence="13 14" key="1">
    <citation type="journal article" date="2012" name="Nucleic Acids Res.">
        <title>Sequencing of the smallest Apicomplexan genome from the human pathogen Babesia microti.</title>
        <authorList>
            <person name="Cornillot E."/>
            <person name="Hadj-Kaddour K."/>
            <person name="Dassouli A."/>
            <person name="Noel B."/>
            <person name="Ranwez V."/>
            <person name="Vacherie B."/>
            <person name="Augagneur Y."/>
            <person name="Bres V."/>
            <person name="Duclos A."/>
            <person name="Randazzo S."/>
            <person name="Carcy B."/>
            <person name="Debierre-Grockiego F."/>
            <person name="Delbecq S."/>
            <person name="Moubri-Menage K."/>
            <person name="Shams-Eldin H."/>
            <person name="Usmani-Brown S."/>
            <person name="Bringaud F."/>
            <person name="Wincker P."/>
            <person name="Vivares C.P."/>
            <person name="Schwarz R.T."/>
            <person name="Schetters T.P."/>
            <person name="Krause P.J."/>
            <person name="Gorenflot A."/>
            <person name="Berry V."/>
            <person name="Barbe V."/>
            <person name="Ben Mamoun C."/>
        </authorList>
    </citation>
    <scope>NUCLEOTIDE SEQUENCE [LARGE SCALE GENOMIC DNA]</scope>
    <source>
        <strain evidence="13 14">RI</strain>
    </source>
</reference>
<dbReference type="InterPro" id="IPR003593">
    <property type="entry name" value="AAA+_ATPase"/>
</dbReference>
<dbReference type="InterPro" id="IPR003439">
    <property type="entry name" value="ABC_transporter-like_ATP-bd"/>
</dbReference>
<dbReference type="Pfam" id="PF00005">
    <property type="entry name" value="ABC_tran"/>
    <property type="match status" value="1"/>
</dbReference>
<dbReference type="Gene3D" id="1.20.1560.10">
    <property type="entry name" value="ABC transporter type 1, transmembrane domain"/>
    <property type="match status" value="1"/>
</dbReference>
<evidence type="ECO:0000256" key="9">
    <source>
        <dbReference type="ARBA" id="ARBA00023136"/>
    </source>
</evidence>
<evidence type="ECO:0000313" key="14">
    <source>
        <dbReference type="Proteomes" id="UP000002899"/>
    </source>
</evidence>
<dbReference type="GO" id="GO:0016887">
    <property type="term" value="F:ATP hydrolysis activity"/>
    <property type="evidence" value="ECO:0007669"/>
    <property type="project" value="InterPro"/>
</dbReference>
<dbReference type="KEGG" id="bmic:BMR1_03g03365"/>
<dbReference type="EMBL" id="LN871598">
    <property type="protein sequence ID" value="SJK86566.1"/>
    <property type="molecule type" value="Genomic_DNA"/>
</dbReference>
<gene>
    <name evidence="13" type="ORF">BMR1_03g03365</name>
</gene>
<reference evidence="13 14" key="2">
    <citation type="journal article" date="2013" name="PLoS ONE">
        <title>Whole genome mapping and re-organization of the nuclear and mitochondrial genomes of Babesia microti isolates.</title>
        <authorList>
            <person name="Cornillot E."/>
            <person name="Dassouli A."/>
            <person name="Garg A."/>
            <person name="Pachikara N."/>
            <person name="Randazzo S."/>
            <person name="Depoix D."/>
            <person name="Carcy B."/>
            <person name="Delbecq S."/>
            <person name="Frutos R."/>
            <person name="Silva J.C."/>
            <person name="Sutton R."/>
            <person name="Krause P.J."/>
            <person name="Mamoun C.B."/>
        </authorList>
    </citation>
    <scope>NUCLEOTIDE SEQUENCE [LARGE SCALE GENOMIC DNA]</scope>
    <source>
        <strain evidence="13 14">RI</strain>
    </source>
</reference>
<dbReference type="OrthoDB" id="6500128at2759"/>
<dbReference type="PROSITE" id="PS00211">
    <property type="entry name" value="ABC_TRANSPORTER_1"/>
    <property type="match status" value="1"/>
</dbReference>
<dbReference type="CDD" id="cd18582">
    <property type="entry name" value="ABC_6TM_ATM1_ABCB7"/>
    <property type="match status" value="1"/>
</dbReference>
<dbReference type="Proteomes" id="UP000002899">
    <property type="component" value="Chromosome III"/>
</dbReference>
<accession>A0A1R4AC39</accession>
<dbReference type="InterPro" id="IPR039421">
    <property type="entry name" value="Type_1_exporter"/>
</dbReference>
<dbReference type="SUPFAM" id="SSF52540">
    <property type="entry name" value="P-loop containing nucleoside triphosphate hydrolases"/>
    <property type="match status" value="1"/>
</dbReference>
<dbReference type="Gene3D" id="3.40.50.300">
    <property type="entry name" value="P-loop containing nucleotide triphosphate hydrolases"/>
    <property type="match status" value="1"/>
</dbReference>
<keyword evidence="9 10" id="KW-0472">Membrane</keyword>
<keyword evidence="3" id="KW-0813">Transport</keyword>
<evidence type="ECO:0000256" key="8">
    <source>
        <dbReference type="ARBA" id="ARBA00022989"/>
    </source>
</evidence>
<dbReference type="RefSeq" id="XP_021338708.1">
    <property type="nucleotide sequence ID" value="XM_021482158.1"/>
</dbReference>
<dbReference type="GO" id="GO:0005743">
    <property type="term" value="C:mitochondrial inner membrane"/>
    <property type="evidence" value="ECO:0007669"/>
    <property type="project" value="TreeGrafter"/>
</dbReference>
<feature type="transmembrane region" description="Helical" evidence="10">
    <location>
        <begin position="238"/>
        <end position="257"/>
    </location>
</feature>
<dbReference type="PANTHER" id="PTHR24221:SF402">
    <property type="entry name" value="IRON-SULFUR CLUSTERS TRANSPORTER ABCB7, MITOCHONDRIAL"/>
    <property type="match status" value="1"/>
</dbReference>
<dbReference type="Pfam" id="PF00664">
    <property type="entry name" value="ABC_membrane"/>
    <property type="match status" value="1"/>
</dbReference>
<evidence type="ECO:0000256" key="3">
    <source>
        <dbReference type="ARBA" id="ARBA00022448"/>
    </source>
</evidence>
<keyword evidence="7" id="KW-0067">ATP-binding</keyword>
<dbReference type="GO" id="GO:0005524">
    <property type="term" value="F:ATP binding"/>
    <property type="evidence" value="ECO:0007669"/>
    <property type="project" value="UniProtKB-KW"/>
</dbReference>
<dbReference type="InterPro" id="IPR017871">
    <property type="entry name" value="ABC_transporter-like_CS"/>
</dbReference>
<dbReference type="VEuPathDB" id="PiroplasmaDB:BMR1_03g03365"/>
<reference evidence="13 14" key="3">
    <citation type="journal article" date="2016" name="Sci. Rep.">
        <title>Genome-wide diversity and gene expression profiling of Babesia microti isolates identify polymorphic genes that mediate host-pathogen interactions.</title>
        <authorList>
            <person name="Silva J.C."/>
            <person name="Cornillot E."/>
            <person name="McCracken C."/>
            <person name="Usmani-Brown S."/>
            <person name="Dwivedi A."/>
            <person name="Ifeonu O.O."/>
            <person name="Crabtree J."/>
            <person name="Gotia H.T."/>
            <person name="Virji A.Z."/>
            <person name="Reynes C."/>
            <person name="Colinge J."/>
            <person name="Kumar V."/>
            <person name="Lawres L."/>
            <person name="Pazzi J.E."/>
            <person name="Pablo J.V."/>
            <person name="Hung C."/>
            <person name="Brancato J."/>
            <person name="Kumari P."/>
            <person name="Orvis J."/>
            <person name="Tretina K."/>
            <person name="Chibucos M."/>
            <person name="Ott S."/>
            <person name="Sadzewicz L."/>
            <person name="Sengamalay N."/>
            <person name="Shetty A.C."/>
            <person name="Su Q."/>
            <person name="Tallon L."/>
            <person name="Fraser C.M."/>
            <person name="Frutos R."/>
            <person name="Molina D.M."/>
            <person name="Krause P.J."/>
            <person name="Ben Mamoun C."/>
        </authorList>
    </citation>
    <scope>NUCLEOTIDE SEQUENCE [LARGE SCALE GENOMIC DNA]</scope>
    <source>
        <strain evidence="13 14">RI</strain>
    </source>
</reference>
<dbReference type="SMART" id="SM00382">
    <property type="entry name" value="AAA"/>
    <property type="match status" value="1"/>
</dbReference>
<dbReference type="AlphaFoldDB" id="A0A1R4AC39"/>
<dbReference type="FunFam" id="3.40.50.300:FF:000221">
    <property type="entry name" value="Multidrug ABC transporter ATP-binding protein"/>
    <property type="match status" value="1"/>
</dbReference>
<evidence type="ECO:0000259" key="11">
    <source>
        <dbReference type="PROSITE" id="PS50893"/>
    </source>
</evidence>
<feature type="domain" description="ABC transmembrane type-1" evidence="12">
    <location>
        <begin position="70"/>
        <end position="381"/>
    </location>
</feature>
<sequence>MIMLRNVKCVKFTKIKYISSHLYNYNHLQLHSCTIGSDQCNRFSTSASQMKKILSIAWPNDRSFRYKICASMFCLAASKCSSLLVPLALASLVNKASKLNSNAQIGKALEEELSDHNNRKELISNLLVEGNFDIALCLGGYALARIFASGFGELRNSIFSSVSEGTSRHMATEAFSWIHNSNIDFIHANKTGEIATIFNRGIKAISQVLHTFVFQAIPTLLEFILVTGLLFYKVGHETALVTIFTMIGYILFTTLVTKGRIVIRKRMVSAEQSSMGLLVDSLTNAETVRVCNALPYELNNYKNCLKEYEKQAIMAQGSLSALNFGQHFIFNLGLILSMSIATLKIISGDASPGELILVNTLLFQLSIPLNMMGTTYRQIKLSMVDLKKFSDMLFSTPPLQVIKTPIIITSGNISVKNLCYKNLNNINLDIKGGSFISIVGHSGCGKTTFAKLLLGLYNPQSGNILIDGQDIHKCNIQSLRRQIGLVPQDTVLFNNTIGYNIAYGLMDIDESAIHAAADIAGIHSTIMSLPNKYDTKVGERGLMLSGGEKQRIGIARALIRAPKIIVFDEATSSLDTMTEDQILHSFRKLRNERTLIAISHRLSFSLEADAVAVIHNGTIVQYGSHKQLINSQGLYRQMWQIKH</sequence>
<comment type="subcellular location">
    <subcellularLocation>
        <location evidence="2">Cell membrane</location>
        <topology evidence="2">Multi-pass membrane protein</topology>
    </subcellularLocation>
    <subcellularLocation>
        <location evidence="1">Mitochondrion membrane</location>
        <topology evidence="1">Multi-pass membrane protein</topology>
    </subcellularLocation>
</comment>
<proteinExistence type="predicted"/>
<dbReference type="GO" id="GO:0140359">
    <property type="term" value="F:ABC-type transporter activity"/>
    <property type="evidence" value="ECO:0007669"/>
    <property type="project" value="InterPro"/>
</dbReference>
<evidence type="ECO:0000256" key="4">
    <source>
        <dbReference type="ARBA" id="ARBA00022475"/>
    </source>
</evidence>
<feature type="domain" description="ABC transporter" evidence="11">
    <location>
        <begin position="408"/>
        <end position="641"/>
    </location>
</feature>
<keyword evidence="6" id="KW-0547">Nucleotide-binding</keyword>
<evidence type="ECO:0000256" key="7">
    <source>
        <dbReference type="ARBA" id="ARBA00022840"/>
    </source>
</evidence>
<keyword evidence="4" id="KW-1003">Cell membrane</keyword>
<dbReference type="GO" id="GO:0005886">
    <property type="term" value="C:plasma membrane"/>
    <property type="evidence" value="ECO:0007669"/>
    <property type="project" value="UniProtKB-SubCell"/>
</dbReference>
<evidence type="ECO:0000256" key="5">
    <source>
        <dbReference type="ARBA" id="ARBA00022692"/>
    </source>
</evidence>
<evidence type="ECO:0000256" key="6">
    <source>
        <dbReference type="ARBA" id="ARBA00022741"/>
    </source>
</evidence>
<keyword evidence="14" id="KW-1185">Reference proteome</keyword>
<keyword evidence="8 10" id="KW-1133">Transmembrane helix</keyword>
<dbReference type="PROSITE" id="PS50929">
    <property type="entry name" value="ABC_TM1F"/>
    <property type="match status" value="1"/>
</dbReference>
<dbReference type="GO" id="GO:0006879">
    <property type="term" value="P:intracellular iron ion homeostasis"/>
    <property type="evidence" value="ECO:0007669"/>
    <property type="project" value="TreeGrafter"/>
</dbReference>
<feature type="transmembrane region" description="Helical" evidence="10">
    <location>
        <begin position="208"/>
        <end position="232"/>
    </location>
</feature>
<evidence type="ECO:0000256" key="10">
    <source>
        <dbReference type="SAM" id="Phobius"/>
    </source>
</evidence>